<dbReference type="InterPro" id="IPR036322">
    <property type="entry name" value="WD40_repeat_dom_sf"/>
</dbReference>
<dbReference type="InterPro" id="IPR015943">
    <property type="entry name" value="WD40/YVTN_repeat-like_dom_sf"/>
</dbReference>
<evidence type="ECO:0000259" key="1">
    <source>
        <dbReference type="PROSITE" id="PS50181"/>
    </source>
</evidence>
<organism evidence="2 3">
    <name type="scientific">Melipona quadrifasciata</name>
    <dbReference type="NCBI Taxonomy" id="166423"/>
    <lineage>
        <taxon>Eukaryota</taxon>
        <taxon>Metazoa</taxon>
        <taxon>Ecdysozoa</taxon>
        <taxon>Arthropoda</taxon>
        <taxon>Hexapoda</taxon>
        <taxon>Insecta</taxon>
        <taxon>Pterygota</taxon>
        <taxon>Neoptera</taxon>
        <taxon>Endopterygota</taxon>
        <taxon>Hymenoptera</taxon>
        <taxon>Apocrita</taxon>
        <taxon>Aculeata</taxon>
        <taxon>Apoidea</taxon>
        <taxon>Anthophila</taxon>
        <taxon>Apidae</taxon>
        <taxon>Melipona</taxon>
    </lineage>
</organism>
<dbReference type="SUPFAM" id="SSF81383">
    <property type="entry name" value="F-box domain"/>
    <property type="match status" value="1"/>
</dbReference>
<evidence type="ECO:0000313" key="3">
    <source>
        <dbReference type="Proteomes" id="UP000053105"/>
    </source>
</evidence>
<dbReference type="SMART" id="SM00256">
    <property type="entry name" value="FBOX"/>
    <property type="match status" value="1"/>
</dbReference>
<reference evidence="2 3" key="1">
    <citation type="submission" date="2015-07" db="EMBL/GenBank/DDBJ databases">
        <title>The genome of Melipona quadrifasciata.</title>
        <authorList>
            <person name="Pan H."/>
            <person name="Kapheim K."/>
        </authorList>
    </citation>
    <scope>NUCLEOTIDE SEQUENCE [LARGE SCALE GENOMIC DNA]</scope>
    <source>
        <strain evidence="2">0111107301</strain>
        <tissue evidence="2">Whole body</tissue>
    </source>
</reference>
<dbReference type="Gene3D" id="1.20.1280.50">
    <property type="match status" value="1"/>
</dbReference>
<gene>
    <name evidence="2" type="ORF">WN51_04592</name>
</gene>
<dbReference type="InterPro" id="IPR036047">
    <property type="entry name" value="F-box-like_dom_sf"/>
</dbReference>
<dbReference type="AlphaFoldDB" id="A0A0M8ZS84"/>
<dbReference type="PROSITE" id="PS50181">
    <property type="entry name" value="FBOX"/>
    <property type="match status" value="1"/>
</dbReference>
<dbReference type="Gene3D" id="2.130.10.10">
    <property type="entry name" value="YVTN repeat-like/Quinoprotein amine dehydrogenase"/>
    <property type="match status" value="1"/>
</dbReference>
<evidence type="ECO:0000313" key="2">
    <source>
        <dbReference type="EMBL" id="KOX70075.1"/>
    </source>
</evidence>
<sequence>MIFPLEIWEHIFLYIDPLTLINMRITCKYWKNIIDQILQRSTLWYKLCKNEIPENLWSTLCETLNSKKFYTDFHEKHDAKFWLAMYKLWIKCKTMTKCDTQSECVEIPIETPLEHITCIDTSENLIVIGSSEGYIYFYNTPDQTQISECAVDHMEFVQSVKIIRDETNVICVSCSINNHISFWDVNSLQLVNGTRGKLICTSYSYCYIALHNIISIEGGIPRRTYEFDKDNVLAIGANYDRVLLYTERGYFVNLSLEGNKNDCIYAYARPPNIRIRQYHVFKPNIVTCITDYGYVGFLVQGQKWKIYNVFSTLCGTPTAILVYGHILVLGLDTGYVHIFYVNDFRKINFETITSKKLYYNRSSVISLNIMVIAEEYHLIVGHRKKLYHVKFM</sequence>
<name>A0A0M8ZS84_9HYME</name>
<feature type="domain" description="F-box" evidence="1">
    <location>
        <begin position="1"/>
        <end position="47"/>
    </location>
</feature>
<dbReference type="InterPro" id="IPR001810">
    <property type="entry name" value="F-box_dom"/>
</dbReference>
<dbReference type="SUPFAM" id="SSF50978">
    <property type="entry name" value="WD40 repeat-like"/>
    <property type="match status" value="1"/>
</dbReference>
<dbReference type="Proteomes" id="UP000053105">
    <property type="component" value="Unassembled WGS sequence"/>
</dbReference>
<keyword evidence="3" id="KW-1185">Reference proteome</keyword>
<dbReference type="Pfam" id="PF00646">
    <property type="entry name" value="F-box"/>
    <property type="match status" value="1"/>
</dbReference>
<dbReference type="OrthoDB" id="2095648at2759"/>
<dbReference type="STRING" id="166423.A0A0M8ZS84"/>
<protein>
    <recommendedName>
        <fullName evidence="1">F-box domain-containing protein</fullName>
    </recommendedName>
</protein>
<accession>A0A0M8ZS84</accession>
<proteinExistence type="predicted"/>
<dbReference type="CDD" id="cd09917">
    <property type="entry name" value="F-box_SF"/>
    <property type="match status" value="1"/>
</dbReference>
<dbReference type="EMBL" id="KQ435878">
    <property type="protein sequence ID" value="KOX70075.1"/>
    <property type="molecule type" value="Genomic_DNA"/>
</dbReference>